<accession>A0A3A9AQ52</accession>
<dbReference type="AlphaFoldDB" id="A0A3A9AQ52"/>
<protein>
    <submittedName>
        <fullName evidence="4">Nitroreductase</fullName>
    </submittedName>
</protein>
<sequence length="180" mass="19796">MTAKDCIKERRSIRKFKAEPVDHALLSEIIETASYAPSWKHTQITRYIAVEGELKDKIAAECTLAYPRNGEIIALAPLLIAVTIIKGRSGFERDGSYSTPRGDSWQMFDAGIASQSFCLAAWDKGLGSVIMGIFDEVKAASLLNVPEERDVVALIPIGYPDEAPAAPRRKPVEELLSFQS</sequence>
<evidence type="ECO:0000259" key="3">
    <source>
        <dbReference type="Pfam" id="PF00881"/>
    </source>
</evidence>
<dbReference type="InterPro" id="IPR029479">
    <property type="entry name" value="Nitroreductase"/>
</dbReference>
<evidence type="ECO:0000313" key="5">
    <source>
        <dbReference type="Proteomes" id="UP000280696"/>
    </source>
</evidence>
<dbReference type="SUPFAM" id="SSF55469">
    <property type="entry name" value="FMN-dependent nitroreductase-like"/>
    <property type="match status" value="1"/>
</dbReference>
<keyword evidence="5" id="KW-1185">Reference proteome</keyword>
<comment type="similarity">
    <text evidence="1">Belongs to the nitroreductase family.</text>
</comment>
<feature type="domain" description="Nitroreductase" evidence="3">
    <location>
        <begin position="7"/>
        <end position="159"/>
    </location>
</feature>
<proteinExistence type="inferred from homology"/>
<dbReference type="RefSeq" id="WP_120466369.1">
    <property type="nucleotide sequence ID" value="NZ_RAYQ01000002.1"/>
</dbReference>
<dbReference type="Gene3D" id="3.40.109.10">
    <property type="entry name" value="NADH Oxidase"/>
    <property type="match status" value="1"/>
</dbReference>
<keyword evidence="2" id="KW-0560">Oxidoreductase</keyword>
<dbReference type="InterPro" id="IPR000415">
    <property type="entry name" value="Nitroreductase-like"/>
</dbReference>
<name>A0A3A9AQ52_9FIRM</name>
<dbReference type="PANTHER" id="PTHR43673">
    <property type="entry name" value="NAD(P)H NITROREDUCTASE YDGI-RELATED"/>
    <property type="match status" value="1"/>
</dbReference>
<evidence type="ECO:0000256" key="2">
    <source>
        <dbReference type="ARBA" id="ARBA00023002"/>
    </source>
</evidence>
<dbReference type="Pfam" id="PF00881">
    <property type="entry name" value="Nitroreductase"/>
    <property type="match status" value="1"/>
</dbReference>
<dbReference type="Proteomes" id="UP000280696">
    <property type="component" value="Unassembled WGS sequence"/>
</dbReference>
<dbReference type="OrthoDB" id="9812105at2"/>
<comment type="caution">
    <text evidence="4">The sequence shown here is derived from an EMBL/GenBank/DDBJ whole genome shotgun (WGS) entry which is preliminary data.</text>
</comment>
<dbReference type="GO" id="GO:0016491">
    <property type="term" value="F:oxidoreductase activity"/>
    <property type="evidence" value="ECO:0007669"/>
    <property type="project" value="UniProtKB-KW"/>
</dbReference>
<gene>
    <name evidence="4" type="ORF">D7V94_02210</name>
</gene>
<evidence type="ECO:0000313" key="4">
    <source>
        <dbReference type="EMBL" id="RKI93537.1"/>
    </source>
</evidence>
<dbReference type="PANTHER" id="PTHR43673:SF10">
    <property type="entry name" value="NADH DEHYDROGENASE_NAD(P)H NITROREDUCTASE XCC3605-RELATED"/>
    <property type="match status" value="1"/>
</dbReference>
<evidence type="ECO:0000256" key="1">
    <source>
        <dbReference type="ARBA" id="ARBA00007118"/>
    </source>
</evidence>
<reference evidence="4 5" key="1">
    <citation type="submission" date="2018-09" db="EMBL/GenBank/DDBJ databases">
        <title>Murine metabolic-syndrome-specific gut microbial biobank.</title>
        <authorList>
            <person name="Liu C."/>
        </authorList>
    </citation>
    <scope>NUCLEOTIDE SEQUENCE [LARGE SCALE GENOMIC DNA]</scope>
    <source>
        <strain evidence="4 5">0.1xD8-82</strain>
    </source>
</reference>
<organism evidence="4 5">
    <name type="scientific">Parablautia intestinalis</name>
    <dbReference type="NCBI Taxonomy" id="2320100"/>
    <lineage>
        <taxon>Bacteria</taxon>
        <taxon>Bacillati</taxon>
        <taxon>Bacillota</taxon>
        <taxon>Clostridia</taxon>
        <taxon>Lachnospirales</taxon>
        <taxon>Lachnospiraceae</taxon>
        <taxon>Parablautia</taxon>
    </lineage>
</organism>
<dbReference type="EMBL" id="RAYQ01000002">
    <property type="protein sequence ID" value="RKI93537.1"/>
    <property type="molecule type" value="Genomic_DNA"/>
</dbReference>